<gene>
    <name evidence="4" type="ORF">MAR_009419</name>
</gene>
<organism evidence="4 5">
    <name type="scientific">Mya arenaria</name>
    <name type="common">Soft-shell clam</name>
    <dbReference type="NCBI Taxonomy" id="6604"/>
    <lineage>
        <taxon>Eukaryota</taxon>
        <taxon>Metazoa</taxon>
        <taxon>Spiralia</taxon>
        <taxon>Lophotrochozoa</taxon>
        <taxon>Mollusca</taxon>
        <taxon>Bivalvia</taxon>
        <taxon>Autobranchia</taxon>
        <taxon>Heteroconchia</taxon>
        <taxon>Euheterodonta</taxon>
        <taxon>Imparidentia</taxon>
        <taxon>Neoheterodontei</taxon>
        <taxon>Myida</taxon>
        <taxon>Myoidea</taxon>
        <taxon>Myidae</taxon>
        <taxon>Mya</taxon>
    </lineage>
</organism>
<dbReference type="EMBL" id="CP111015">
    <property type="protein sequence ID" value="WAR02861.1"/>
    <property type="molecule type" value="Genomic_DNA"/>
</dbReference>
<accession>A0ABY7E6T4</accession>
<proteinExistence type="predicted"/>
<name>A0ABY7E6T4_MYAAR</name>
<keyword evidence="3" id="KW-0812">Transmembrane</keyword>
<evidence type="ECO:0000256" key="1">
    <source>
        <dbReference type="SAM" id="Coils"/>
    </source>
</evidence>
<keyword evidence="3" id="KW-0472">Membrane</keyword>
<keyword evidence="5" id="KW-1185">Reference proteome</keyword>
<reference evidence="4" key="1">
    <citation type="submission" date="2022-11" db="EMBL/GenBank/DDBJ databases">
        <title>Centuries of genome instability and evolution in soft-shell clam transmissible cancer (bioRxiv).</title>
        <authorList>
            <person name="Hart S.F.M."/>
            <person name="Yonemitsu M.A."/>
            <person name="Giersch R.M."/>
            <person name="Beal B.F."/>
            <person name="Arriagada G."/>
            <person name="Davis B.W."/>
            <person name="Ostrander E.A."/>
            <person name="Goff S.P."/>
            <person name="Metzger M.J."/>
        </authorList>
    </citation>
    <scope>NUCLEOTIDE SEQUENCE</scope>
    <source>
        <strain evidence="4">MELC-2E11</strain>
        <tissue evidence="4">Siphon/mantle</tissue>
    </source>
</reference>
<evidence type="ECO:0000313" key="4">
    <source>
        <dbReference type="EMBL" id="WAR02861.1"/>
    </source>
</evidence>
<dbReference type="Proteomes" id="UP001164746">
    <property type="component" value="Chromosome 4"/>
</dbReference>
<evidence type="ECO:0000256" key="2">
    <source>
        <dbReference type="SAM" id="MobiDB-lite"/>
    </source>
</evidence>
<feature type="region of interest" description="Disordered" evidence="2">
    <location>
        <begin position="145"/>
        <end position="172"/>
    </location>
</feature>
<evidence type="ECO:0000313" key="5">
    <source>
        <dbReference type="Proteomes" id="UP001164746"/>
    </source>
</evidence>
<keyword evidence="1" id="KW-0175">Coiled coil</keyword>
<protein>
    <submittedName>
        <fullName evidence="4">Uncharacterized protein</fullName>
    </submittedName>
</protein>
<evidence type="ECO:0000256" key="3">
    <source>
        <dbReference type="SAM" id="Phobius"/>
    </source>
</evidence>
<sequence length="172" mass="19181">MDILIWISLLQPAVLLSLVPLFQWIGIWPATSVVEHSQLDIPNLLQRVAKLENGVFPRNEALNLIQSINMLETEVDKLSQNLKETTANFNADSKLEVAQRTIQSDAQLGFLLIGLAIIQLVLAVSLVLLWRKHMAIEKNRSGNYRRGEMTKSANNNVPAEKTNVLPDTGTSD</sequence>
<feature type="transmembrane region" description="Helical" evidence="3">
    <location>
        <begin position="108"/>
        <end position="130"/>
    </location>
</feature>
<keyword evidence="3" id="KW-1133">Transmembrane helix</keyword>
<feature type="coiled-coil region" evidence="1">
    <location>
        <begin position="61"/>
        <end position="88"/>
    </location>
</feature>